<dbReference type="SUPFAM" id="SSF47413">
    <property type="entry name" value="lambda repressor-like DNA-binding domains"/>
    <property type="match status" value="1"/>
</dbReference>
<dbReference type="PROSITE" id="PS50932">
    <property type="entry name" value="HTH_LACI_2"/>
    <property type="match status" value="1"/>
</dbReference>
<dbReference type="InterPro" id="IPR028082">
    <property type="entry name" value="Peripla_BP_I"/>
</dbReference>
<dbReference type="SMART" id="SM00354">
    <property type="entry name" value="HTH_LACI"/>
    <property type="match status" value="1"/>
</dbReference>
<dbReference type="InterPro" id="IPR000843">
    <property type="entry name" value="HTH_LacI"/>
</dbReference>
<organism evidence="6 7">
    <name type="scientific">Ruania alba</name>
    <dbReference type="NCBI Taxonomy" id="648782"/>
    <lineage>
        <taxon>Bacteria</taxon>
        <taxon>Bacillati</taxon>
        <taxon>Actinomycetota</taxon>
        <taxon>Actinomycetes</taxon>
        <taxon>Micrococcales</taxon>
        <taxon>Ruaniaceae</taxon>
        <taxon>Ruania</taxon>
    </lineage>
</organism>
<name>A0A1H5EZ64_9MICO</name>
<keyword evidence="1" id="KW-0805">Transcription regulation</keyword>
<evidence type="ECO:0000256" key="4">
    <source>
        <dbReference type="SAM" id="MobiDB-lite"/>
    </source>
</evidence>
<dbReference type="GO" id="GO:0000976">
    <property type="term" value="F:transcription cis-regulatory region binding"/>
    <property type="evidence" value="ECO:0007669"/>
    <property type="project" value="TreeGrafter"/>
</dbReference>
<dbReference type="InterPro" id="IPR010982">
    <property type="entry name" value="Lambda_DNA-bd_dom_sf"/>
</dbReference>
<dbReference type="RefSeq" id="WP_089772097.1">
    <property type="nucleotide sequence ID" value="NZ_FNTX01000001.1"/>
</dbReference>
<dbReference type="Pfam" id="PF13377">
    <property type="entry name" value="Peripla_BP_3"/>
    <property type="match status" value="1"/>
</dbReference>
<dbReference type="STRING" id="648782.SAMN04488554_1179"/>
<dbReference type="GO" id="GO:0003700">
    <property type="term" value="F:DNA-binding transcription factor activity"/>
    <property type="evidence" value="ECO:0007669"/>
    <property type="project" value="TreeGrafter"/>
</dbReference>
<dbReference type="PANTHER" id="PTHR30146:SF155">
    <property type="entry name" value="ALANINE RACEMASE"/>
    <property type="match status" value="1"/>
</dbReference>
<sequence>MPASHDVAKRAGVSPAVVSRVYNGDPTLRISSDTRQRVLSAIEELNYVPRRAARALRMNLQSAITLVTPEPTSAMYTELIGGIERAALGRDLQVVVAGAETANQAPGWLTRMVDEGRTDGVLLQPTPATSDEQRAELMKLRVPVVTILSTDPQVHLPSVVLDDAQGIRVAVDHLIAHGHHRIGFLGGVPGFASADRRHDGFVHGLRAHGLRARSEWATDAGYLATDGRAAIRKLWTLSDRPTAVVVANVNAAIGALAELHLLGARLPEDLSIVTLHDVWYADAVWPPLTTVKLPLHELGIAAVEHLSQNTSTGETTIEDPKPQLIPRSSVQPL</sequence>
<keyword evidence="2" id="KW-0238">DNA-binding</keyword>
<gene>
    <name evidence="6" type="ORF">SAMN04488554_1179</name>
</gene>
<dbReference type="AlphaFoldDB" id="A0A1H5EZ64"/>
<proteinExistence type="predicted"/>
<dbReference type="EMBL" id="FNTX01000001">
    <property type="protein sequence ID" value="SED96360.1"/>
    <property type="molecule type" value="Genomic_DNA"/>
</dbReference>
<dbReference type="OrthoDB" id="9816215at2"/>
<protein>
    <submittedName>
        <fullName evidence="6">Transcriptional regulator, LacI family</fullName>
    </submittedName>
</protein>
<dbReference type="InterPro" id="IPR046335">
    <property type="entry name" value="LacI/GalR-like_sensor"/>
</dbReference>
<feature type="region of interest" description="Disordered" evidence="4">
    <location>
        <begin position="310"/>
        <end position="333"/>
    </location>
</feature>
<dbReference type="Proteomes" id="UP000199220">
    <property type="component" value="Unassembled WGS sequence"/>
</dbReference>
<dbReference type="Pfam" id="PF00356">
    <property type="entry name" value="LacI"/>
    <property type="match status" value="1"/>
</dbReference>
<evidence type="ECO:0000256" key="3">
    <source>
        <dbReference type="ARBA" id="ARBA00023163"/>
    </source>
</evidence>
<dbReference type="CDD" id="cd06267">
    <property type="entry name" value="PBP1_LacI_sugar_binding-like"/>
    <property type="match status" value="1"/>
</dbReference>
<dbReference type="PANTHER" id="PTHR30146">
    <property type="entry name" value="LACI-RELATED TRANSCRIPTIONAL REPRESSOR"/>
    <property type="match status" value="1"/>
</dbReference>
<evidence type="ECO:0000313" key="6">
    <source>
        <dbReference type="EMBL" id="SED96360.1"/>
    </source>
</evidence>
<evidence type="ECO:0000313" key="7">
    <source>
        <dbReference type="Proteomes" id="UP000199220"/>
    </source>
</evidence>
<keyword evidence="3" id="KW-0804">Transcription</keyword>
<dbReference type="SUPFAM" id="SSF53822">
    <property type="entry name" value="Periplasmic binding protein-like I"/>
    <property type="match status" value="1"/>
</dbReference>
<evidence type="ECO:0000256" key="2">
    <source>
        <dbReference type="ARBA" id="ARBA00023125"/>
    </source>
</evidence>
<dbReference type="Gene3D" id="3.40.50.2300">
    <property type="match status" value="2"/>
</dbReference>
<keyword evidence="7" id="KW-1185">Reference proteome</keyword>
<dbReference type="CDD" id="cd01392">
    <property type="entry name" value="HTH_LacI"/>
    <property type="match status" value="1"/>
</dbReference>
<evidence type="ECO:0000259" key="5">
    <source>
        <dbReference type="PROSITE" id="PS50932"/>
    </source>
</evidence>
<evidence type="ECO:0000256" key="1">
    <source>
        <dbReference type="ARBA" id="ARBA00023015"/>
    </source>
</evidence>
<reference evidence="7" key="1">
    <citation type="submission" date="2016-10" db="EMBL/GenBank/DDBJ databases">
        <authorList>
            <person name="Varghese N."/>
            <person name="Submissions S."/>
        </authorList>
    </citation>
    <scope>NUCLEOTIDE SEQUENCE [LARGE SCALE GENOMIC DNA]</scope>
    <source>
        <strain evidence="7">DSM 21368</strain>
    </source>
</reference>
<feature type="domain" description="HTH lacI-type" evidence="5">
    <location>
        <begin position="5"/>
        <end position="58"/>
    </location>
</feature>
<accession>A0A1H5EZ64</accession>
<dbReference type="Gene3D" id="1.10.260.40">
    <property type="entry name" value="lambda repressor-like DNA-binding domains"/>
    <property type="match status" value="1"/>
</dbReference>